<dbReference type="InterPro" id="IPR050832">
    <property type="entry name" value="Bact_Acetyltransf"/>
</dbReference>
<keyword evidence="5" id="KW-1185">Reference proteome</keyword>
<dbReference type="InterPro" id="IPR016181">
    <property type="entry name" value="Acyl_CoA_acyltransferase"/>
</dbReference>
<reference evidence="4" key="1">
    <citation type="journal article" date="2014" name="Int. J. Syst. Evol. Microbiol.">
        <title>Complete genome sequence of Corynebacterium casei LMG S-19264T (=DSM 44701T), isolated from a smear-ripened cheese.</title>
        <authorList>
            <consortium name="US DOE Joint Genome Institute (JGI-PGF)"/>
            <person name="Walter F."/>
            <person name="Albersmeier A."/>
            <person name="Kalinowski J."/>
            <person name="Ruckert C."/>
        </authorList>
    </citation>
    <scope>NUCLEOTIDE SEQUENCE</scope>
    <source>
        <strain evidence="4">CGMCC 1.15367</strain>
    </source>
</reference>
<organism evidence="4 5">
    <name type="scientific">Aureimonas endophytica</name>
    <dbReference type="NCBI Taxonomy" id="2027858"/>
    <lineage>
        <taxon>Bacteria</taxon>
        <taxon>Pseudomonadati</taxon>
        <taxon>Pseudomonadota</taxon>
        <taxon>Alphaproteobacteria</taxon>
        <taxon>Hyphomicrobiales</taxon>
        <taxon>Aurantimonadaceae</taxon>
        <taxon>Aureimonas</taxon>
    </lineage>
</organism>
<dbReference type="InterPro" id="IPR000182">
    <property type="entry name" value="GNAT_dom"/>
</dbReference>
<dbReference type="Proteomes" id="UP000644699">
    <property type="component" value="Unassembled WGS sequence"/>
</dbReference>
<dbReference type="SUPFAM" id="SSF55729">
    <property type="entry name" value="Acyl-CoA N-acyltransferases (Nat)"/>
    <property type="match status" value="1"/>
</dbReference>
<dbReference type="GO" id="GO:0016747">
    <property type="term" value="F:acyltransferase activity, transferring groups other than amino-acyl groups"/>
    <property type="evidence" value="ECO:0007669"/>
    <property type="project" value="InterPro"/>
</dbReference>
<dbReference type="PANTHER" id="PTHR43877">
    <property type="entry name" value="AMINOALKYLPHOSPHONATE N-ACETYLTRANSFERASE-RELATED-RELATED"/>
    <property type="match status" value="1"/>
</dbReference>
<evidence type="ECO:0000259" key="3">
    <source>
        <dbReference type="PROSITE" id="PS51186"/>
    </source>
</evidence>
<dbReference type="Pfam" id="PF00583">
    <property type="entry name" value="Acetyltransf_1"/>
    <property type="match status" value="1"/>
</dbReference>
<proteinExistence type="predicted"/>
<comment type="caution">
    <text evidence="4">The sequence shown here is derived from an EMBL/GenBank/DDBJ whole genome shotgun (WGS) entry which is preliminary data.</text>
</comment>
<name>A0A917E0M3_9HYPH</name>
<evidence type="ECO:0000313" key="5">
    <source>
        <dbReference type="Proteomes" id="UP000644699"/>
    </source>
</evidence>
<accession>A0A917E0M3</accession>
<dbReference type="Gene3D" id="3.40.630.30">
    <property type="match status" value="1"/>
</dbReference>
<dbReference type="EMBL" id="BMIQ01000001">
    <property type="protein sequence ID" value="GGD88444.1"/>
    <property type="molecule type" value="Genomic_DNA"/>
</dbReference>
<feature type="domain" description="N-acetyltransferase" evidence="3">
    <location>
        <begin position="3"/>
        <end position="160"/>
    </location>
</feature>
<gene>
    <name evidence="4" type="ORF">GCM10011390_04000</name>
</gene>
<dbReference type="AlphaFoldDB" id="A0A917E0M3"/>
<dbReference type="PANTHER" id="PTHR43877:SF2">
    <property type="entry name" value="AMINOALKYLPHOSPHONATE N-ACETYLTRANSFERASE-RELATED"/>
    <property type="match status" value="1"/>
</dbReference>
<evidence type="ECO:0000313" key="4">
    <source>
        <dbReference type="EMBL" id="GGD88444.1"/>
    </source>
</evidence>
<protein>
    <submittedName>
        <fullName evidence="4">N-acetyltransferase</fullName>
    </submittedName>
</protein>
<reference evidence="4" key="2">
    <citation type="submission" date="2020-09" db="EMBL/GenBank/DDBJ databases">
        <authorList>
            <person name="Sun Q."/>
            <person name="Zhou Y."/>
        </authorList>
    </citation>
    <scope>NUCLEOTIDE SEQUENCE</scope>
    <source>
        <strain evidence="4">CGMCC 1.15367</strain>
    </source>
</reference>
<dbReference type="CDD" id="cd04301">
    <property type="entry name" value="NAT_SF"/>
    <property type="match status" value="1"/>
</dbReference>
<dbReference type="PROSITE" id="PS51186">
    <property type="entry name" value="GNAT"/>
    <property type="match status" value="1"/>
</dbReference>
<keyword evidence="1" id="KW-0808">Transferase</keyword>
<sequence>MSVAIRPAGEDDLEALRLLLKETWHATYDAIYGAEDVDRLTAEWHSIESMEQRLTRPHSRFLVAVVGDAIAGMAFAAEEEPRIVFLHQLYVLPERQGGGIGSALLAAVEQGFVGCERMRLDVEVANRPAVTFYERHGFSALGLEAETKVPKMLRMERVLSER</sequence>
<dbReference type="RefSeq" id="WP_188906544.1">
    <property type="nucleotide sequence ID" value="NZ_BMIQ01000001.1"/>
</dbReference>
<evidence type="ECO:0000256" key="2">
    <source>
        <dbReference type="ARBA" id="ARBA00023315"/>
    </source>
</evidence>
<keyword evidence="2" id="KW-0012">Acyltransferase</keyword>
<evidence type="ECO:0000256" key="1">
    <source>
        <dbReference type="ARBA" id="ARBA00022679"/>
    </source>
</evidence>